<keyword evidence="1" id="KW-0812">Transmembrane</keyword>
<sequence length="74" mass="9178">MRYNDYFMGMHFFWWILWVLMVVWIFYSAWSFGQQKEKKDTPLDILKKRFAKGEISKEEYEDRKSILQQDITGE</sequence>
<gene>
    <name evidence="3" type="ORF">A4R26_05850</name>
</gene>
<comment type="caution">
    <text evidence="3">The sequence shown here is derived from an EMBL/GenBank/DDBJ whole genome shotgun (WGS) entry which is preliminary data.</text>
</comment>
<dbReference type="Proteomes" id="UP000192276">
    <property type="component" value="Unassembled WGS sequence"/>
</dbReference>
<proteinExistence type="predicted"/>
<keyword evidence="1" id="KW-1133">Transmembrane helix</keyword>
<accession>A0A1V9F5G8</accession>
<dbReference type="OrthoDB" id="5421551at2"/>
<keyword evidence="4" id="KW-1185">Reference proteome</keyword>
<reference evidence="4" key="1">
    <citation type="submission" date="2016-04" db="EMBL/GenBank/DDBJ databases">
        <authorList>
            <person name="Chen L."/>
            <person name="Zhuang W."/>
            <person name="Wang G."/>
        </authorList>
    </citation>
    <scope>NUCLEOTIDE SEQUENCE [LARGE SCALE GENOMIC DNA]</scope>
    <source>
        <strain evidence="4">208</strain>
    </source>
</reference>
<feature type="transmembrane region" description="Helical" evidence="1">
    <location>
        <begin position="12"/>
        <end position="30"/>
    </location>
</feature>
<protein>
    <recommendedName>
        <fullName evidence="2">SHOCT domain-containing protein</fullName>
    </recommendedName>
</protein>
<feature type="domain" description="SHOCT" evidence="2">
    <location>
        <begin position="41"/>
        <end position="67"/>
    </location>
</feature>
<evidence type="ECO:0000313" key="4">
    <source>
        <dbReference type="Proteomes" id="UP000192276"/>
    </source>
</evidence>
<organism evidence="3 4">
    <name type="scientific">Niastella populi</name>
    <dbReference type="NCBI Taxonomy" id="550983"/>
    <lineage>
        <taxon>Bacteria</taxon>
        <taxon>Pseudomonadati</taxon>
        <taxon>Bacteroidota</taxon>
        <taxon>Chitinophagia</taxon>
        <taxon>Chitinophagales</taxon>
        <taxon>Chitinophagaceae</taxon>
        <taxon>Niastella</taxon>
    </lineage>
</organism>
<name>A0A1V9F5G8_9BACT</name>
<dbReference type="InterPro" id="IPR018649">
    <property type="entry name" value="SHOCT"/>
</dbReference>
<dbReference type="RefSeq" id="WP_081169385.1">
    <property type="nucleotide sequence ID" value="NZ_LWBP01000210.1"/>
</dbReference>
<dbReference type="EMBL" id="LWBP01000210">
    <property type="protein sequence ID" value="OQP53507.1"/>
    <property type="molecule type" value="Genomic_DNA"/>
</dbReference>
<dbReference type="AlphaFoldDB" id="A0A1V9F5G8"/>
<evidence type="ECO:0000259" key="2">
    <source>
        <dbReference type="Pfam" id="PF09851"/>
    </source>
</evidence>
<dbReference type="Pfam" id="PF09851">
    <property type="entry name" value="SHOCT"/>
    <property type="match status" value="1"/>
</dbReference>
<evidence type="ECO:0000313" key="3">
    <source>
        <dbReference type="EMBL" id="OQP53507.1"/>
    </source>
</evidence>
<keyword evidence="1" id="KW-0472">Membrane</keyword>
<dbReference type="STRING" id="550983.A4R26_05850"/>
<evidence type="ECO:0000256" key="1">
    <source>
        <dbReference type="SAM" id="Phobius"/>
    </source>
</evidence>